<dbReference type="Pfam" id="PF00047">
    <property type="entry name" value="ig"/>
    <property type="match status" value="1"/>
</dbReference>
<keyword evidence="2" id="KW-0472">Membrane</keyword>
<dbReference type="GO" id="GO:0005886">
    <property type="term" value="C:plasma membrane"/>
    <property type="evidence" value="ECO:0007669"/>
    <property type="project" value="TreeGrafter"/>
</dbReference>
<dbReference type="InterPro" id="IPR036116">
    <property type="entry name" value="FN3_sf"/>
</dbReference>
<dbReference type="SUPFAM" id="SSF49265">
    <property type="entry name" value="Fibronectin type III"/>
    <property type="match status" value="1"/>
</dbReference>
<keyword evidence="6" id="KW-1185">Reference proteome</keyword>
<name>A0AAV7JB67_9METZ</name>
<dbReference type="Pfam" id="PF00041">
    <property type="entry name" value="fn3"/>
    <property type="match status" value="1"/>
</dbReference>
<dbReference type="PANTHER" id="PTHR10075:SF100">
    <property type="entry name" value="FASCICLIN-2"/>
    <property type="match status" value="1"/>
</dbReference>
<feature type="domain" description="Ig-like" evidence="3">
    <location>
        <begin position="137"/>
        <end position="210"/>
    </location>
</feature>
<feature type="domain" description="Fibronectin type-III" evidence="4">
    <location>
        <begin position="335"/>
        <end position="434"/>
    </location>
</feature>
<dbReference type="InterPro" id="IPR013783">
    <property type="entry name" value="Ig-like_fold"/>
</dbReference>
<evidence type="ECO:0000313" key="5">
    <source>
        <dbReference type="EMBL" id="KAI6645948.1"/>
    </source>
</evidence>
<evidence type="ECO:0000256" key="1">
    <source>
        <dbReference type="ARBA" id="ARBA00023319"/>
    </source>
</evidence>
<keyword evidence="2" id="KW-1133">Transmembrane helix</keyword>
<evidence type="ECO:0000313" key="6">
    <source>
        <dbReference type="Proteomes" id="UP001165289"/>
    </source>
</evidence>
<comment type="caution">
    <text evidence="5">The sequence shown here is derived from an EMBL/GenBank/DDBJ whole genome shotgun (WGS) entry which is preliminary data.</text>
</comment>
<dbReference type="InterPro" id="IPR003599">
    <property type="entry name" value="Ig_sub"/>
</dbReference>
<dbReference type="Gene3D" id="2.60.40.10">
    <property type="entry name" value="Immunoglobulins"/>
    <property type="match status" value="3"/>
</dbReference>
<protein>
    <submittedName>
        <fullName evidence="5">Neogenin-like</fullName>
    </submittedName>
</protein>
<dbReference type="InterPro" id="IPR003961">
    <property type="entry name" value="FN3_dom"/>
</dbReference>
<evidence type="ECO:0000256" key="2">
    <source>
        <dbReference type="SAM" id="Phobius"/>
    </source>
</evidence>
<reference evidence="5 6" key="1">
    <citation type="journal article" date="2023" name="BMC Biol.">
        <title>The compact genome of the sponge Oopsacas minuta (Hexactinellida) is lacking key metazoan core genes.</title>
        <authorList>
            <person name="Santini S."/>
            <person name="Schenkelaars Q."/>
            <person name="Jourda C."/>
            <person name="Duchesne M."/>
            <person name="Belahbib H."/>
            <person name="Rocher C."/>
            <person name="Selva M."/>
            <person name="Riesgo A."/>
            <person name="Vervoort M."/>
            <person name="Leys S.P."/>
            <person name="Kodjabachian L."/>
            <person name="Le Bivic A."/>
            <person name="Borchiellini C."/>
            <person name="Claverie J.M."/>
            <person name="Renard E."/>
        </authorList>
    </citation>
    <scope>NUCLEOTIDE SEQUENCE [LARGE SCALE GENOMIC DNA]</scope>
    <source>
        <strain evidence="5">SPO-2</strain>
    </source>
</reference>
<dbReference type="InterPro" id="IPR013151">
    <property type="entry name" value="Immunoglobulin_dom"/>
</dbReference>
<evidence type="ECO:0000259" key="4">
    <source>
        <dbReference type="PROSITE" id="PS50853"/>
    </source>
</evidence>
<dbReference type="GO" id="GO:0098632">
    <property type="term" value="F:cell-cell adhesion mediator activity"/>
    <property type="evidence" value="ECO:0007669"/>
    <property type="project" value="TreeGrafter"/>
</dbReference>
<evidence type="ECO:0000259" key="3">
    <source>
        <dbReference type="PROSITE" id="PS50835"/>
    </source>
</evidence>
<dbReference type="PANTHER" id="PTHR10075">
    <property type="entry name" value="BASIGIN RELATED"/>
    <property type="match status" value="1"/>
</dbReference>
<dbReference type="CDD" id="cd00096">
    <property type="entry name" value="Ig"/>
    <property type="match status" value="1"/>
</dbReference>
<dbReference type="AlphaFoldDB" id="A0AAV7JB67"/>
<dbReference type="CDD" id="cd00063">
    <property type="entry name" value="FN3"/>
    <property type="match status" value="1"/>
</dbReference>
<keyword evidence="2" id="KW-0812">Transmembrane</keyword>
<feature type="domain" description="Ig-like" evidence="3">
    <location>
        <begin position="218"/>
        <end position="328"/>
    </location>
</feature>
<dbReference type="Proteomes" id="UP001165289">
    <property type="component" value="Unassembled WGS sequence"/>
</dbReference>
<dbReference type="InterPro" id="IPR007110">
    <property type="entry name" value="Ig-like_dom"/>
</dbReference>
<keyword evidence="1" id="KW-0393">Immunoglobulin domain</keyword>
<dbReference type="PROSITE" id="PS50853">
    <property type="entry name" value="FN3"/>
    <property type="match status" value="1"/>
</dbReference>
<dbReference type="SUPFAM" id="SSF48726">
    <property type="entry name" value="Immunoglobulin"/>
    <property type="match status" value="2"/>
</dbReference>
<dbReference type="EMBL" id="JAKMXF010000365">
    <property type="protein sequence ID" value="KAI6645948.1"/>
    <property type="molecule type" value="Genomic_DNA"/>
</dbReference>
<dbReference type="SMART" id="SM00060">
    <property type="entry name" value="FN3"/>
    <property type="match status" value="1"/>
</dbReference>
<dbReference type="SMART" id="SM00409">
    <property type="entry name" value="IG"/>
    <property type="match status" value="3"/>
</dbReference>
<feature type="transmembrane region" description="Helical" evidence="2">
    <location>
        <begin position="7"/>
        <end position="29"/>
    </location>
</feature>
<sequence length="548" mass="61488">MLASQYIFNLCCNIELLMIFIAIGTIIGVQGLNNTVLTLMVPPEAYPGGTIDLYCESSTTGLLYRWVDVDSTEIISEDQQYSLTIAESTEVISRTVECQAYISSMVVAKESATFTIVFVSRVTFDIREQDSINPREVVIQCFASATVSRAPKISWFYTSLTEIIQISVSTTGYQQIGNVLTILSTDPASSGVYECSATLDDVASTTKNMSTTVQIYSPPVVSLQQPSNRDVFSPIQYSSFEITCDVTGLDTPMIEWLVNGLPPDPTAVTSNMLVITEPDANSLDVITDVSYIQYSLTISSVQLDLTSVSCLASNHLGSAQVDAQIRVERLGRPCAPLNFILIGHNSYWVELKWNINTNCEEKYFASSYILEYTSRGVALKIEYFLTQGDVRNIEYTYILYHLSPYTAYQIRVSARNEYGTSEYTEYITVVTSPIDKKVIFYYGIENGDSEMEHGYYTQSIALRATTSIPVGNRRIESVYVSPFGAFSLDRRSYSWYPQRFVPYGYIQRKSSAKNLQKLPNTLLYSFIHSFILGENFNSFKKLNTHLHT</sequence>
<accession>A0AAV7JB67</accession>
<proteinExistence type="predicted"/>
<dbReference type="InterPro" id="IPR036179">
    <property type="entry name" value="Ig-like_dom_sf"/>
</dbReference>
<dbReference type="PROSITE" id="PS50835">
    <property type="entry name" value="IG_LIKE"/>
    <property type="match status" value="2"/>
</dbReference>
<gene>
    <name evidence="5" type="ORF">LOD99_13205</name>
</gene>
<dbReference type="GO" id="GO:0007156">
    <property type="term" value="P:homophilic cell adhesion via plasma membrane adhesion molecules"/>
    <property type="evidence" value="ECO:0007669"/>
    <property type="project" value="TreeGrafter"/>
</dbReference>
<organism evidence="5 6">
    <name type="scientific">Oopsacas minuta</name>
    <dbReference type="NCBI Taxonomy" id="111878"/>
    <lineage>
        <taxon>Eukaryota</taxon>
        <taxon>Metazoa</taxon>
        <taxon>Porifera</taxon>
        <taxon>Hexactinellida</taxon>
        <taxon>Hexasterophora</taxon>
        <taxon>Lyssacinosida</taxon>
        <taxon>Leucopsacidae</taxon>
        <taxon>Oopsacas</taxon>
    </lineage>
</organism>